<dbReference type="Proteomes" id="UP000244903">
    <property type="component" value="Chromosome"/>
</dbReference>
<dbReference type="PANTHER" id="PTHR33515">
    <property type="entry name" value="RIBOSOME-BINDING FACTOR A, CHLOROPLASTIC-RELATED"/>
    <property type="match status" value="1"/>
</dbReference>
<dbReference type="GO" id="GO:0030490">
    <property type="term" value="P:maturation of SSU-rRNA"/>
    <property type="evidence" value="ECO:0007669"/>
    <property type="project" value="UniProtKB-UniRule"/>
</dbReference>
<dbReference type="PROSITE" id="PS01319">
    <property type="entry name" value="RBFA"/>
    <property type="match status" value="1"/>
</dbReference>
<dbReference type="AlphaFoldDB" id="A0AAD0JTS1"/>
<reference evidence="4 5" key="1">
    <citation type="submission" date="2016-04" db="EMBL/GenBank/DDBJ databases">
        <title>Complete genome sequence of the haloalkaliphilic hydrocarbon-degrading bacterium Dietzia psychralcaliphila ILA-1T, isolated from a drain of a fish product-processing plant.</title>
        <authorList>
            <person name="Zhao J."/>
            <person name="Hu B."/>
            <person name="Geng S."/>
            <person name="Nie Y."/>
            <person name="Tang Y."/>
        </authorList>
    </citation>
    <scope>NUCLEOTIDE SEQUENCE [LARGE SCALE GENOMIC DNA]</scope>
    <source>
        <strain evidence="4 5">ILA-1</strain>
    </source>
</reference>
<keyword evidence="5" id="KW-1185">Reference proteome</keyword>
<feature type="region of interest" description="Disordered" evidence="3">
    <location>
        <begin position="118"/>
        <end position="153"/>
    </location>
</feature>
<proteinExistence type="inferred from homology"/>
<keyword evidence="1 2" id="KW-0690">Ribosome biogenesis</keyword>
<comment type="subunit">
    <text evidence="2">Monomer. Binds 30S ribosomal subunits, but not 50S ribosomal subunits or 70S ribosomes.</text>
</comment>
<dbReference type="GO" id="GO:0043024">
    <property type="term" value="F:ribosomal small subunit binding"/>
    <property type="evidence" value="ECO:0007669"/>
    <property type="project" value="TreeGrafter"/>
</dbReference>
<accession>A0AAD0JTS1</accession>
<feature type="compositionally biased region" description="Acidic residues" evidence="3">
    <location>
        <begin position="144"/>
        <end position="153"/>
    </location>
</feature>
<organism evidence="4 5">
    <name type="scientific">Dietzia psychralcaliphila</name>
    <dbReference type="NCBI Taxonomy" id="139021"/>
    <lineage>
        <taxon>Bacteria</taxon>
        <taxon>Bacillati</taxon>
        <taxon>Actinomycetota</taxon>
        <taxon>Actinomycetes</taxon>
        <taxon>Mycobacteriales</taxon>
        <taxon>Dietziaceae</taxon>
        <taxon>Dietzia</taxon>
    </lineage>
</organism>
<dbReference type="EMBL" id="CP015453">
    <property type="protein sequence ID" value="AWH95646.1"/>
    <property type="molecule type" value="Genomic_DNA"/>
</dbReference>
<evidence type="ECO:0000313" key="4">
    <source>
        <dbReference type="EMBL" id="AWH95646.1"/>
    </source>
</evidence>
<dbReference type="Gene3D" id="3.30.300.20">
    <property type="match status" value="1"/>
</dbReference>
<sequence>MAGKGRAGRLGKRIGEIVATAIEFEIKDPRLEFITITDSRITADLRVATLYYTVRGTTLDDEPDIESAEHALTAVRGRLRTMVGKQTGVKFTPELTFVLDAVPDAARQMEELLAKARAQDEEVRRVAEGARPAGDEDPYRRDDEEGLPEDDDR</sequence>
<dbReference type="InterPro" id="IPR015946">
    <property type="entry name" value="KH_dom-like_a/b"/>
</dbReference>
<keyword evidence="2" id="KW-0963">Cytoplasm</keyword>
<dbReference type="KEGG" id="dpc:A6048_09180"/>
<evidence type="ECO:0000256" key="1">
    <source>
        <dbReference type="ARBA" id="ARBA00022517"/>
    </source>
</evidence>
<protein>
    <recommendedName>
        <fullName evidence="2">Ribosome-binding factor A</fullName>
    </recommendedName>
</protein>
<dbReference type="GO" id="GO:0005829">
    <property type="term" value="C:cytosol"/>
    <property type="evidence" value="ECO:0007669"/>
    <property type="project" value="TreeGrafter"/>
</dbReference>
<gene>
    <name evidence="2" type="primary">rbfA</name>
    <name evidence="4" type="ORF">A6048_09180</name>
</gene>
<name>A0AAD0JTS1_9ACTN</name>
<comment type="subcellular location">
    <subcellularLocation>
        <location evidence="2">Cytoplasm</location>
    </subcellularLocation>
</comment>
<dbReference type="Pfam" id="PF02033">
    <property type="entry name" value="RBFA"/>
    <property type="match status" value="1"/>
</dbReference>
<evidence type="ECO:0000313" key="5">
    <source>
        <dbReference type="Proteomes" id="UP000244903"/>
    </source>
</evidence>
<dbReference type="HAMAP" id="MF_00003">
    <property type="entry name" value="RbfA"/>
    <property type="match status" value="1"/>
</dbReference>
<comment type="similarity">
    <text evidence="2">Belongs to the RbfA family.</text>
</comment>
<feature type="compositionally biased region" description="Basic and acidic residues" evidence="3">
    <location>
        <begin position="118"/>
        <end position="143"/>
    </location>
</feature>
<dbReference type="PANTHER" id="PTHR33515:SF1">
    <property type="entry name" value="RIBOSOME-BINDING FACTOR A, CHLOROPLASTIC-RELATED"/>
    <property type="match status" value="1"/>
</dbReference>
<dbReference type="InterPro" id="IPR000238">
    <property type="entry name" value="RbfA"/>
</dbReference>
<comment type="function">
    <text evidence="2">One of several proteins that assist in the late maturation steps of the functional core of the 30S ribosomal subunit. Associates with free 30S ribosomal subunits (but not with 30S subunits that are part of 70S ribosomes or polysomes). Required for efficient processing of 16S rRNA. May interact with the 5'-terminal helix region of 16S rRNA.</text>
</comment>
<dbReference type="InterPro" id="IPR023799">
    <property type="entry name" value="RbfA_dom_sf"/>
</dbReference>
<dbReference type="SUPFAM" id="SSF89919">
    <property type="entry name" value="Ribosome-binding factor A, RbfA"/>
    <property type="match status" value="1"/>
</dbReference>
<evidence type="ECO:0000256" key="2">
    <source>
        <dbReference type="HAMAP-Rule" id="MF_00003"/>
    </source>
</evidence>
<dbReference type="NCBIfam" id="TIGR00082">
    <property type="entry name" value="rbfA"/>
    <property type="match status" value="1"/>
</dbReference>
<dbReference type="InterPro" id="IPR020053">
    <property type="entry name" value="Ribosome-bd_factorA_CS"/>
</dbReference>
<dbReference type="RefSeq" id="WP_107747457.1">
    <property type="nucleotide sequence ID" value="NZ_CP015453.1"/>
</dbReference>
<evidence type="ECO:0000256" key="3">
    <source>
        <dbReference type="SAM" id="MobiDB-lite"/>
    </source>
</evidence>